<dbReference type="AlphaFoldDB" id="A0A1I8FCK0"/>
<organism evidence="2 3">
    <name type="scientific">Macrostomum lignano</name>
    <dbReference type="NCBI Taxonomy" id="282301"/>
    <lineage>
        <taxon>Eukaryota</taxon>
        <taxon>Metazoa</taxon>
        <taxon>Spiralia</taxon>
        <taxon>Lophotrochozoa</taxon>
        <taxon>Platyhelminthes</taxon>
        <taxon>Rhabditophora</taxon>
        <taxon>Macrostomorpha</taxon>
        <taxon>Macrostomida</taxon>
        <taxon>Macrostomidae</taxon>
        <taxon>Macrostomum</taxon>
    </lineage>
</organism>
<name>A0A1I8FCK0_9PLAT</name>
<feature type="compositionally biased region" description="Basic and acidic residues" evidence="1">
    <location>
        <begin position="26"/>
        <end position="39"/>
    </location>
</feature>
<proteinExistence type="predicted"/>
<sequence>GDEQNACHWIAQAGRQESSLSPSADIEQRKPALDRERLARPSTRQRAREPKSPMSTLCCRRRRNESSCDGLLRPKRSGPTAPTASAGWARRTCCSSLRHIAIDNAAPADPVALFAGVLKKAKEGSTVGDRTHTVFSQRARIPSEASTPAGCCASWRGQCFHGLVHPADFGSLLACR</sequence>
<dbReference type="Proteomes" id="UP000095280">
    <property type="component" value="Unplaced"/>
</dbReference>
<evidence type="ECO:0000313" key="2">
    <source>
        <dbReference type="Proteomes" id="UP000095280"/>
    </source>
</evidence>
<keyword evidence="2" id="KW-1185">Reference proteome</keyword>
<reference evidence="3" key="1">
    <citation type="submission" date="2016-11" db="UniProtKB">
        <authorList>
            <consortium name="WormBaseParasite"/>
        </authorList>
    </citation>
    <scope>IDENTIFICATION</scope>
</reference>
<evidence type="ECO:0000256" key="1">
    <source>
        <dbReference type="SAM" id="MobiDB-lite"/>
    </source>
</evidence>
<evidence type="ECO:0000313" key="3">
    <source>
        <dbReference type="WBParaSite" id="maker-unitig_29198-snap-gene-0.1-mRNA-1"/>
    </source>
</evidence>
<feature type="region of interest" description="Disordered" evidence="1">
    <location>
        <begin position="11"/>
        <end position="56"/>
    </location>
</feature>
<accession>A0A1I8FCK0</accession>
<protein>
    <submittedName>
        <fullName evidence="3">Integron gene cassette protein</fullName>
    </submittedName>
</protein>
<dbReference type="WBParaSite" id="maker-unitig_29198-snap-gene-0.1-mRNA-1">
    <property type="protein sequence ID" value="maker-unitig_29198-snap-gene-0.1-mRNA-1"/>
    <property type="gene ID" value="maker-unitig_29198-snap-gene-0.1"/>
</dbReference>